<evidence type="ECO:0000256" key="12">
    <source>
        <dbReference type="ARBA" id="ARBA00023136"/>
    </source>
</evidence>
<evidence type="ECO:0000256" key="5">
    <source>
        <dbReference type="ARBA" id="ARBA00012583"/>
    </source>
</evidence>
<protein>
    <recommendedName>
        <fullName evidence="5">dolichyl-phosphate beta-glucosyltransferase</fullName>
        <ecNumber evidence="5">2.4.1.117</ecNumber>
    </recommendedName>
</protein>
<evidence type="ECO:0000256" key="9">
    <source>
        <dbReference type="ARBA" id="ARBA00022824"/>
    </source>
</evidence>
<evidence type="ECO:0000259" key="16">
    <source>
        <dbReference type="Pfam" id="PF00535"/>
    </source>
</evidence>
<dbReference type="SUPFAM" id="SSF53448">
    <property type="entry name" value="Nucleotide-diphospho-sugar transferases"/>
    <property type="match status" value="1"/>
</dbReference>
<dbReference type="InterPro" id="IPR001173">
    <property type="entry name" value="Glyco_trans_2-like"/>
</dbReference>
<organism evidence="18 19">
    <name type="scientific">Frondihabitans cladoniiphilus</name>
    <dbReference type="NCBI Taxonomy" id="715785"/>
    <lineage>
        <taxon>Bacteria</taxon>
        <taxon>Bacillati</taxon>
        <taxon>Actinomycetota</taxon>
        <taxon>Actinomycetes</taxon>
        <taxon>Micrococcales</taxon>
        <taxon>Microbacteriaceae</taxon>
        <taxon>Frondihabitans</taxon>
    </lineage>
</organism>
<evidence type="ECO:0000256" key="1">
    <source>
        <dbReference type="ARBA" id="ARBA00004141"/>
    </source>
</evidence>
<feature type="transmembrane region" description="Helical" evidence="15">
    <location>
        <begin position="336"/>
        <end position="354"/>
    </location>
</feature>
<comment type="similarity">
    <text evidence="4">Belongs to the glycosyltransferase 2 family.</text>
</comment>
<dbReference type="InterPro" id="IPR029044">
    <property type="entry name" value="Nucleotide-diphossugar_trans"/>
</dbReference>
<evidence type="ECO:0000256" key="15">
    <source>
        <dbReference type="SAM" id="Phobius"/>
    </source>
</evidence>
<dbReference type="Pfam" id="PF00535">
    <property type="entry name" value="Glycos_transf_2"/>
    <property type="match status" value="1"/>
</dbReference>
<feature type="compositionally biased region" description="Low complexity" evidence="14">
    <location>
        <begin position="399"/>
        <end position="428"/>
    </location>
</feature>
<dbReference type="InterPro" id="IPR007267">
    <property type="entry name" value="GtrA_DPMS_TM"/>
</dbReference>
<evidence type="ECO:0000313" key="19">
    <source>
        <dbReference type="Proteomes" id="UP001501295"/>
    </source>
</evidence>
<feature type="region of interest" description="Disordered" evidence="14">
    <location>
        <begin position="399"/>
        <end position="453"/>
    </location>
</feature>
<evidence type="ECO:0000256" key="6">
    <source>
        <dbReference type="ARBA" id="ARBA00022676"/>
    </source>
</evidence>
<dbReference type="PANTHER" id="PTHR10859:SF91">
    <property type="entry name" value="DOLICHYL-PHOSPHATE BETA-GLUCOSYLTRANSFERASE"/>
    <property type="match status" value="1"/>
</dbReference>
<dbReference type="InterPro" id="IPR035518">
    <property type="entry name" value="DPG_synthase"/>
</dbReference>
<evidence type="ECO:0000259" key="17">
    <source>
        <dbReference type="Pfam" id="PF04138"/>
    </source>
</evidence>
<keyword evidence="11 15" id="KW-1133">Transmembrane helix</keyword>
<dbReference type="EC" id="2.4.1.117" evidence="5"/>
<accession>A0ABP8VRT6</accession>
<keyword evidence="8 15" id="KW-0812">Transmembrane</keyword>
<dbReference type="Proteomes" id="UP001501295">
    <property type="component" value="Unassembled WGS sequence"/>
</dbReference>
<feature type="domain" description="GtrA/DPMS transmembrane" evidence="17">
    <location>
        <begin position="272"/>
        <end position="389"/>
    </location>
</feature>
<evidence type="ECO:0000256" key="14">
    <source>
        <dbReference type="SAM" id="MobiDB-lite"/>
    </source>
</evidence>
<gene>
    <name evidence="18" type="ORF">GCM10025780_11970</name>
</gene>
<comment type="subcellular location">
    <subcellularLocation>
        <location evidence="2">Endoplasmic reticulum membrane</location>
        <topology evidence="2">Single-pass membrane protein</topology>
    </subcellularLocation>
    <subcellularLocation>
        <location evidence="1">Membrane</location>
        <topology evidence="1">Multi-pass membrane protein</topology>
    </subcellularLocation>
</comment>
<dbReference type="Pfam" id="PF04138">
    <property type="entry name" value="GtrA_DPMS_TM"/>
    <property type="match status" value="1"/>
</dbReference>
<evidence type="ECO:0000256" key="13">
    <source>
        <dbReference type="ARBA" id="ARBA00045097"/>
    </source>
</evidence>
<proteinExistence type="inferred from homology"/>
<evidence type="ECO:0000256" key="7">
    <source>
        <dbReference type="ARBA" id="ARBA00022679"/>
    </source>
</evidence>
<evidence type="ECO:0000256" key="4">
    <source>
        <dbReference type="ARBA" id="ARBA00006739"/>
    </source>
</evidence>
<dbReference type="Gene3D" id="3.90.550.10">
    <property type="entry name" value="Spore Coat Polysaccharide Biosynthesis Protein SpsA, Chain A"/>
    <property type="match status" value="1"/>
</dbReference>
<feature type="transmembrane region" description="Helical" evidence="15">
    <location>
        <begin position="270"/>
        <end position="291"/>
    </location>
</feature>
<evidence type="ECO:0000256" key="11">
    <source>
        <dbReference type="ARBA" id="ARBA00022989"/>
    </source>
</evidence>
<sequence>MTDPLSPLDLDIVVPVYNEQATLEASIEALHDYLTSTMAHSWRITIADNASTDATARLADGLAARLSGVLAVHLPEKGRGRALKKVWSESSAAVLVYVDEDLSTDLSALAPLVAPLLTGHSDLAIGTRLDRSARVTRGGKREFISRTYNLLLRRTMGVTFSDAQCGFKAIRRDVATRLLPLVEDDGWFFDTELLILAERSGLRIHEVPVDWIDDPNSSVDIVGTAKEDLKGMVRVATGIARGTIPVGAVYEEIGRHPFEPARKPTFFGQVVRFGVVGVLSTVAYGLLYLGLQHLMNAQVANFLALLITTIANTAANRRFTFGVRGGGAVKHQAQGLIVFGISWVITAGSLFGLHQTVAHPGPHVELVVLTVANLVATVVRFVLLRLWVFRRQAKPAVPSTSAASTSAGSTSGGSTSAASTSAGPASPGATPPPFDGNLPHPRTAEVLTTKANQ</sequence>
<evidence type="ECO:0000256" key="3">
    <source>
        <dbReference type="ARBA" id="ARBA00004922"/>
    </source>
</evidence>
<keyword evidence="10" id="KW-0735">Signal-anchor</keyword>
<dbReference type="PANTHER" id="PTHR10859">
    <property type="entry name" value="GLYCOSYL TRANSFERASE"/>
    <property type="match status" value="1"/>
</dbReference>
<keyword evidence="6" id="KW-0328">Glycosyltransferase</keyword>
<evidence type="ECO:0000256" key="8">
    <source>
        <dbReference type="ARBA" id="ARBA00022692"/>
    </source>
</evidence>
<keyword evidence="7" id="KW-0808">Transferase</keyword>
<evidence type="ECO:0000313" key="18">
    <source>
        <dbReference type="EMBL" id="GAA4670220.1"/>
    </source>
</evidence>
<feature type="domain" description="Glycosyltransferase 2-like" evidence="16">
    <location>
        <begin position="12"/>
        <end position="176"/>
    </location>
</feature>
<name>A0ABP8VRT6_9MICO</name>
<reference evidence="19" key="1">
    <citation type="journal article" date="2019" name="Int. J. Syst. Evol. Microbiol.">
        <title>The Global Catalogue of Microorganisms (GCM) 10K type strain sequencing project: providing services to taxonomists for standard genome sequencing and annotation.</title>
        <authorList>
            <consortium name="The Broad Institute Genomics Platform"/>
            <consortium name="The Broad Institute Genome Sequencing Center for Infectious Disease"/>
            <person name="Wu L."/>
            <person name="Ma J."/>
        </authorList>
    </citation>
    <scope>NUCLEOTIDE SEQUENCE [LARGE SCALE GENOMIC DNA]</scope>
    <source>
        <strain evidence="19">JCM 18956</strain>
    </source>
</reference>
<comment type="caution">
    <text evidence="18">The sequence shown here is derived from an EMBL/GenBank/DDBJ whole genome shotgun (WGS) entry which is preliminary data.</text>
</comment>
<comment type="pathway">
    <text evidence="3">Protein modification; protein glycosylation.</text>
</comment>
<dbReference type="RefSeq" id="WP_345374342.1">
    <property type="nucleotide sequence ID" value="NZ_BAABLM010000002.1"/>
</dbReference>
<keyword evidence="9" id="KW-0256">Endoplasmic reticulum</keyword>
<dbReference type="CDD" id="cd04188">
    <property type="entry name" value="DPG_synthase"/>
    <property type="match status" value="1"/>
</dbReference>
<comment type="catalytic activity">
    <reaction evidence="13">
        <text>a di-trans,poly-cis-dolichyl phosphate + UDP-alpha-D-glucose = a di-trans,poly-cis-dolichyl beta-D-glucosyl phosphate + UDP</text>
        <dbReference type="Rhea" id="RHEA:15401"/>
        <dbReference type="Rhea" id="RHEA-COMP:19498"/>
        <dbReference type="Rhea" id="RHEA-COMP:19502"/>
        <dbReference type="ChEBI" id="CHEBI:57525"/>
        <dbReference type="ChEBI" id="CHEBI:57683"/>
        <dbReference type="ChEBI" id="CHEBI:58223"/>
        <dbReference type="ChEBI" id="CHEBI:58885"/>
        <dbReference type="EC" id="2.4.1.117"/>
    </reaction>
    <physiologicalReaction direction="left-to-right" evidence="13">
        <dbReference type="Rhea" id="RHEA:15402"/>
    </physiologicalReaction>
</comment>
<feature type="transmembrane region" description="Helical" evidence="15">
    <location>
        <begin position="366"/>
        <end position="388"/>
    </location>
</feature>
<evidence type="ECO:0000256" key="2">
    <source>
        <dbReference type="ARBA" id="ARBA00004389"/>
    </source>
</evidence>
<dbReference type="EMBL" id="BAABLM010000002">
    <property type="protein sequence ID" value="GAA4670220.1"/>
    <property type="molecule type" value="Genomic_DNA"/>
</dbReference>
<keyword evidence="19" id="KW-1185">Reference proteome</keyword>
<evidence type="ECO:0000256" key="10">
    <source>
        <dbReference type="ARBA" id="ARBA00022968"/>
    </source>
</evidence>
<keyword evidence="12 15" id="KW-0472">Membrane</keyword>